<accession>A0ACC2TZS6</accession>
<keyword evidence="2" id="KW-1185">Reference proteome</keyword>
<evidence type="ECO:0000313" key="2">
    <source>
        <dbReference type="Proteomes" id="UP001165960"/>
    </source>
</evidence>
<name>A0ACC2TZS6_9FUNG</name>
<reference evidence="1" key="1">
    <citation type="submission" date="2022-04" db="EMBL/GenBank/DDBJ databases">
        <title>Genome of the entomopathogenic fungus Entomophthora muscae.</title>
        <authorList>
            <person name="Elya C."/>
            <person name="Lovett B.R."/>
            <person name="Lee E."/>
            <person name="Macias A.M."/>
            <person name="Hajek A.E."/>
            <person name="De Bivort B.L."/>
            <person name="Kasson M.T."/>
            <person name="De Fine Licht H.H."/>
            <person name="Stajich J.E."/>
        </authorList>
    </citation>
    <scope>NUCLEOTIDE SEQUENCE</scope>
    <source>
        <strain evidence="1">Berkeley</strain>
    </source>
</reference>
<proteinExistence type="predicted"/>
<dbReference type="Proteomes" id="UP001165960">
    <property type="component" value="Unassembled WGS sequence"/>
</dbReference>
<gene>
    <name evidence="1" type="ORF">DSO57_1029056</name>
</gene>
<dbReference type="EMBL" id="QTSX02001609">
    <property type="protein sequence ID" value="KAJ9080054.1"/>
    <property type="molecule type" value="Genomic_DNA"/>
</dbReference>
<organism evidence="1 2">
    <name type="scientific">Entomophthora muscae</name>
    <dbReference type="NCBI Taxonomy" id="34485"/>
    <lineage>
        <taxon>Eukaryota</taxon>
        <taxon>Fungi</taxon>
        <taxon>Fungi incertae sedis</taxon>
        <taxon>Zoopagomycota</taxon>
        <taxon>Entomophthoromycotina</taxon>
        <taxon>Entomophthoromycetes</taxon>
        <taxon>Entomophthorales</taxon>
        <taxon>Entomophthoraceae</taxon>
        <taxon>Entomophthora</taxon>
    </lineage>
</organism>
<protein>
    <submittedName>
        <fullName evidence="1">Uncharacterized protein</fullName>
    </submittedName>
</protein>
<comment type="caution">
    <text evidence="1">The sequence shown here is derived from an EMBL/GenBank/DDBJ whole genome shotgun (WGS) entry which is preliminary data.</text>
</comment>
<sequence>MVDAITHWHHHLQGAQSSLWSSKITKPLCYFCKPQKLLPCQAQVMQTLSEYKFWYELQKGKLNISWTSSVGTQPCIQCVVTRDPFVTLIPASQVTSPPPTPGDSFPTQVVGLTLAPPNRTSCLRPRTLFHRYTFGPCSSLSDSMVLQAHS</sequence>
<evidence type="ECO:0000313" key="1">
    <source>
        <dbReference type="EMBL" id="KAJ9080054.1"/>
    </source>
</evidence>